<dbReference type="AlphaFoldDB" id="A0A0A8Z361"/>
<evidence type="ECO:0000313" key="1">
    <source>
        <dbReference type="EMBL" id="JAD29297.1"/>
    </source>
</evidence>
<name>A0A0A8Z361_ARUDO</name>
<protein>
    <submittedName>
        <fullName evidence="1">Uncharacterized protein</fullName>
    </submittedName>
</protein>
<reference evidence="1" key="1">
    <citation type="submission" date="2014-09" db="EMBL/GenBank/DDBJ databases">
        <authorList>
            <person name="Magalhaes I.L.F."/>
            <person name="Oliveira U."/>
            <person name="Santos F.R."/>
            <person name="Vidigal T.H.D.A."/>
            <person name="Brescovit A.D."/>
            <person name="Santos A.J."/>
        </authorList>
    </citation>
    <scope>NUCLEOTIDE SEQUENCE</scope>
    <source>
        <tissue evidence="1">Shoot tissue taken approximately 20 cm above the soil surface</tissue>
    </source>
</reference>
<proteinExistence type="predicted"/>
<reference evidence="1" key="2">
    <citation type="journal article" date="2015" name="Data Brief">
        <title>Shoot transcriptome of the giant reed, Arundo donax.</title>
        <authorList>
            <person name="Barrero R.A."/>
            <person name="Guerrero F.D."/>
            <person name="Moolhuijzen P."/>
            <person name="Goolsby J.A."/>
            <person name="Tidwell J."/>
            <person name="Bellgard S.E."/>
            <person name="Bellgard M.I."/>
        </authorList>
    </citation>
    <scope>NUCLEOTIDE SEQUENCE</scope>
    <source>
        <tissue evidence="1">Shoot tissue taken approximately 20 cm above the soil surface</tissue>
    </source>
</reference>
<dbReference type="EMBL" id="GBRH01268598">
    <property type="protein sequence ID" value="JAD29297.1"/>
    <property type="molecule type" value="Transcribed_RNA"/>
</dbReference>
<sequence>MDNFIKFISQRWWRIFSYRCKDSKCTKSSPFIKVDDLIWLASVL</sequence>
<accession>A0A0A8Z361</accession>
<organism evidence="1">
    <name type="scientific">Arundo donax</name>
    <name type="common">Giant reed</name>
    <name type="synonym">Donax arundinaceus</name>
    <dbReference type="NCBI Taxonomy" id="35708"/>
    <lineage>
        <taxon>Eukaryota</taxon>
        <taxon>Viridiplantae</taxon>
        <taxon>Streptophyta</taxon>
        <taxon>Embryophyta</taxon>
        <taxon>Tracheophyta</taxon>
        <taxon>Spermatophyta</taxon>
        <taxon>Magnoliopsida</taxon>
        <taxon>Liliopsida</taxon>
        <taxon>Poales</taxon>
        <taxon>Poaceae</taxon>
        <taxon>PACMAD clade</taxon>
        <taxon>Arundinoideae</taxon>
        <taxon>Arundineae</taxon>
        <taxon>Arundo</taxon>
    </lineage>
</organism>